<keyword evidence="2" id="KW-1185">Reference proteome</keyword>
<evidence type="ECO:0000313" key="2">
    <source>
        <dbReference type="Proteomes" id="UP001166191"/>
    </source>
</evidence>
<name>A0ABS6AHX0_9RHOB</name>
<evidence type="ECO:0000313" key="1">
    <source>
        <dbReference type="EMBL" id="MBU3030138.1"/>
    </source>
</evidence>
<evidence type="ECO:0008006" key="3">
    <source>
        <dbReference type="Google" id="ProtNLM"/>
    </source>
</evidence>
<protein>
    <recommendedName>
        <fullName evidence="3">SRPBCC family protein</fullName>
    </recommendedName>
</protein>
<comment type="caution">
    <text evidence="1">The sequence shown here is derived from an EMBL/GenBank/DDBJ whole genome shotgun (WGS) entry which is preliminary data.</text>
</comment>
<proteinExistence type="predicted"/>
<accession>A0ABS6AHX0</accession>
<dbReference type="RefSeq" id="WP_216032820.1">
    <property type="nucleotide sequence ID" value="NZ_JAHKNG010000011.1"/>
</dbReference>
<gene>
    <name evidence="1" type="ORF">KNW02_08400</name>
</gene>
<organism evidence="1 2">
    <name type="scientific">Paracoccus marinaquae</name>
    <dbReference type="NCBI Taxonomy" id="2841926"/>
    <lineage>
        <taxon>Bacteria</taxon>
        <taxon>Pseudomonadati</taxon>
        <taxon>Pseudomonadota</taxon>
        <taxon>Alphaproteobacteria</taxon>
        <taxon>Rhodobacterales</taxon>
        <taxon>Paracoccaceae</taxon>
        <taxon>Paracoccus</taxon>
    </lineage>
</organism>
<sequence>MIRTVSLDTYLDARPGQVWDEVNRPRLLRFVAHPLIRFDPVDPAVFPDCWQDRDYLVAMSWRGILPLGRQTIRISRPPSRDGRRLLLDDGQSAMIRRWHHVVSVEAEGAGTRYRDRIEIEAGLLTPLIAFWARHFYAHRQRRWRSLVRAGFDYDRAESARP</sequence>
<reference evidence="1" key="1">
    <citation type="submission" date="2021-06" db="EMBL/GenBank/DDBJ databases">
        <title>Paracoccus bacterium XHP0099 sp. nov., isolated from the surface waters of the Yellow Sea.</title>
        <authorList>
            <person name="Xue H."/>
            <person name="Zhang D."/>
        </authorList>
    </citation>
    <scope>NUCLEOTIDE SEQUENCE</scope>
    <source>
        <strain evidence="1">XHP0099</strain>
    </source>
</reference>
<dbReference type="EMBL" id="JAHKNG010000011">
    <property type="protein sequence ID" value="MBU3030138.1"/>
    <property type="molecule type" value="Genomic_DNA"/>
</dbReference>
<dbReference type="Proteomes" id="UP001166191">
    <property type="component" value="Unassembled WGS sequence"/>
</dbReference>